<keyword evidence="2" id="KW-0560">Oxidoreductase</keyword>
<gene>
    <name evidence="5" type="ORF">N7509_000931</name>
</gene>
<accession>A0A9X0BEP7</accession>
<dbReference type="FunFam" id="3.20.20.100:FF:000004">
    <property type="entry name" value="Oxidoreductase, aldo/keto reductase"/>
    <property type="match status" value="1"/>
</dbReference>
<keyword evidence="1" id="KW-0521">NADP</keyword>
<evidence type="ECO:0000313" key="6">
    <source>
        <dbReference type="Proteomes" id="UP001147747"/>
    </source>
</evidence>
<evidence type="ECO:0000259" key="4">
    <source>
        <dbReference type="Pfam" id="PF00248"/>
    </source>
</evidence>
<dbReference type="Proteomes" id="UP001147747">
    <property type="component" value="Unassembled WGS sequence"/>
</dbReference>
<comment type="similarity">
    <text evidence="3">Belongs to the aldo/keto reductase family. Aldo/keto reductase 2 subfamily.</text>
</comment>
<reference evidence="5" key="1">
    <citation type="submission" date="2022-12" db="EMBL/GenBank/DDBJ databases">
        <authorList>
            <person name="Petersen C."/>
        </authorList>
    </citation>
    <scope>NUCLEOTIDE SEQUENCE</scope>
    <source>
        <strain evidence="5">IBT 29677</strain>
    </source>
</reference>
<dbReference type="RefSeq" id="XP_056494150.1">
    <property type="nucleotide sequence ID" value="XM_056625568.1"/>
</dbReference>
<evidence type="ECO:0000256" key="1">
    <source>
        <dbReference type="ARBA" id="ARBA00022857"/>
    </source>
</evidence>
<dbReference type="InterPro" id="IPR036812">
    <property type="entry name" value="NAD(P)_OxRdtase_dom_sf"/>
</dbReference>
<protein>
    <recommendedName>
        <fullName evidence="4">NADP-dependent oxidoreductase domain-containing protein</fullName>
    </recommendedName>
</protein>
<dbReference type="InterPro" id="IPR023210">
    <property type="entry name" value="NADP_OxRdtase_dom"/>
</dbReference>
<dbReference type="Pfam" id="PF00248">
    <property type="entry name" value="Aldo_ket_red"/>
    <property type="match status" value="1"/>
</dbReference>
<name>A0A9X0BEP7_9EURO</name>
<dbReference type="PANTHER" id="PTHR43364">
    <property type="entry name" value="NADH-SPECIFIC METHYLGLYOXAL REDUCTASE-RELATED"/>
    <property type="match status" value="1"/>
</dbReference>
<feature type="domain" description="NADP-dependent oxidoreductase" evidence="4">
    <location>
        <begin position="61"/>
        <end position="357"/>
    </location>
</feature>
<dbReference type="InterPro" id="IPR050523">
    <property type="entry name" value="AKR_Detox_Biosynth"/>
</dbReference>
<sequence length="366" mass="41859">MTKVSIGKLKSVPDALQKSISRTQVEYRRLGKSGLRVSNPILGGLHIGDSRWFPWVLDEKKTAYDRGINTWDTANVYSNGESERLFGKALREYDIPRRKMVIMTKVYRVICDSEEFDPGSGVTMHHNIADHSKDYVNQWGLSRSALFNSVEASLERLQTNYIDLLQVHRYDETVDPAETMQALHDLVRSGSVRYIGASSMWTYQFATLQHTAERNGWTQFVSMQNHYNLLYREEEREMNQYCKMHNIGIIPWAPFASGRLVRPPNQDGGQSIRHRTSANGTIYDEGESDDTKIIISRVQEIAERRGWPMSHVSLAWLRERATAPIIGFSSINRMDEALAARGKVLSAEEESYLEEAYKPKPIQGHS</sequence>
<dbReference type="AlphaFoldDB" id="A0A9X0BEP7"/>
<dbReference type="GO" id="GO:0016491">
    <property type="term" value="F:oxidoreductase activity"/>
    <property type="evidence" value="ECO:0007669"/>
    <property type="project" value="UniProtKB-KW"/>
</dbReference>
<reference evidence="5" key="2">
    <citation type="journal article" date="2023" name="IMA Fungus">
        <title>Comparative genomic study of the Penicillium genus elucidates a diverse pangenome and 15 lateral gene transfer events.</title>
        <authorList>
            <person name="Petersen C."/>
            <person name="Sorensen T."/>
            <person name="Nielsen M.R."/>
            <person name="Sondergaard T.E."/>
            <person name="Sorensen J.L."/>
            <person name="Fitzpatrick D.A."/>
            <person name="Frisvad J.C."/>
            <person name="Nielsen K.L."/>
        </authorList>
    </citation>
    <scope>NUCLEOTIDE SEQUENCE</scope>
    <source>
        <strain evidence="5">IBT 29677</strain>
    </source>
</reference>
<evidence type="ECO:0000313" key="5">
    <source>
        <dbReference type="EMBL" id="KAJ5414304.1"/>
    </source>
</evidence>
<dbReference type="SUPFAM" id="SSF51430">
    <property type="entry name" value="NAD(P)-linked oxidoreductase"/>
    <property type="match status" value="1"/>
</dbReference>
<dbReference type="GO" id="GO:0005829">
    <property type="term" value="C:cytosol"/>
    <property type="evidence" value="ECO:0007669"/>
    <property type="project" value="UniProtKB-ARBA"/>
</dbReference>
<comment type="caution">
    <text evidence="5">The sequence shown here is derived from an EMBL/GenBank/DDBJ whole genome shotgun (WGS) entry which is preliminary data.</text>
</comment>
<dbReference type="Gene3D" id="3.20.20.100">
    <property type="entry name" value="NADP-dependent oxidoreductase domain"/>
    <property type="match status" value="1"/>
</dbReference>
<proteinExistence type="inferred from homology"/>
<evidence type="ECO:0000256" key="2">
    <source>
        <dbReference type="ARBA" id="ARBA00023002"/>
    </source>
</evidence>
<dbReference type="CDD" id="cd19079">
    <property type="entry name" value="AKR_EcYajO-like"/>
    <property type="match status" value="1"/>
</dbReference>
<dbReference type="EMBL" id="JAPZBU010000003">
    <property type="protein sequence ID" value="KAJ5414304.1"/>
    <property type="molecule type" value="Genomic_DNA"/>
</dbReference>
<dbReference type="PANTHER" id="PTHR43364:SF9">
    <property type="entry name" value="OXIDOREDUCTASE"/>
    <property type="match status" value="1"/>
</dbReference>
<evidence type="ECO:0000256" key="3">
    <source>
        <dbReference type="ARBA" id="ARBA00038157"/>
    </source>
</evidence>
<dbReference type="GeneID" id="81364548"/>
<keyword evidence="6" id="KW-1185">Reference proteome</keyword>
<dbReference type="OrthoDB" id="48988at2759"/>
<organism evidence="5 6">
    <name type="scientific">Penicillium cosmopolitanum</name>
    <dbReference type="NCBI Taxonomy" id="1131564"/>
    <lineage>
        <taxon>Eukaryota</taxon>
        <taxon>Fungi</taxon>
        <taxon>Dikarya</taxon>
        <taxon>Ascomycota</taxon>
        <taxon>Pezizomycotina</taxon>
        <taxon>Eurotiomycetes</taxon>
        <taxon>Eurotiomycetidae</taxon>
        <taxon>Eurotiales</taxon>
        <taxon>Aspergillaceae</taxon>
        <taxon>Penicillium</taxon>
    </lineage>
</organism>